<accession>A0A1I5XX07</accession>
<evidence type="ECO:0000256" key="4">
    <source>
        <dbReference type="ARBA" id="ARBA00022840"/>
    </source>
</evidence>
<feature type="domain" description="Thiamin pyrophosphokinase catalytic" evidence="6">
    <location>
        <begin position="29"/>
        <end position="120"/>
    </location>
</feature>
<keyword evidence="3 7" id="KW-0418">Kinase</keyword>
<evidence type="ECO:0000259" key="6">
    <source>
        <dbReference type="Pfam" id="PF04263"/>
    </source>
</evidence>
<dbReference type="CDD" id="cd07995">
    <property type="entry name" value="TPK"/>
    <property type="match status" value="1"/>
</dbReference>
<keyword evidence="2" id="KW-0547">Nucleotide-binding</keyword>
<protein>
    <recommendedName>
        <fullName evidence="5">Thiamine diphosphokinase</fullName>
        <ecNumber evidence="5">2.7.6.2</ecNumber>
    </recommendedName>
</protein>
<dbReference type="Gene3D" id="3.40.50.10240">
    <property type="entry name" value="Thiamin pyrophosphokinase, catalytic domain"/>
    <property type="match status" value="1"/>
</dbReference>
<dbReference type="InterPro" id="IPR006282">
    <property type="entry name" value="Thi_PPkinase"/>
</dbReference>
<dbReference type="EC" id="2.7.6.2" evidence="5"/>
<dbReference type="GO" id="GO:0009229">
    <property type="term" value="P:thiamine diphosphate biosynthetic process"/>
    <property type="evidence" value="ECO:0007669"/>
    <property type="project" value="InterPro"/>
</dbReference>
<dbReference type="Pfam" id="PF04263">
    <property type="entry name" value="TPK_catalytic"/>
    <property type="match status" value="1"/>
</dbReference>
<dbReference type="SUPFAM" id="SSF63999">
    <property type="entry name" value="Thiamin pyrophosphokinase, catalytic domain"/>
    <property type="match status" value="1"/>
</dbReference>
<dbReference type="SUPFAM" id="SSF63862">
    <property type="entry name" value="Thiamin pyrophosphokinase, substrate-binding domain"/>
    <property type="match status" value="1"/>
</dbReference>
<dbReference type="EMBL" id="FOXV01000004">
    <property type="protein sequence ID" value="SFQ36511.1"/>
    <property type="molecule type" value="Genomic_DNA"/>
</dbReference>
<gene>
    <name evidence="7" type="ORF">SAMN05421853_104193</name>
</gene>
<keyword evidence="4" id="KW-0067">ATP-binding</keyword>
<dbReference type="InterPro" id="IPR036371">
    <property type="entry name" value="TPK_B1-bd_sf"/>
</dbReference>
<evidence type="ECO:0000313" key="7">
    <source>
        <dbReference type="EMBL" id="SFQ36511.1"/>
    </source>
</evidence>
<sequence length="225" mass="24120">MFDVIVRSEEPILLVGGGDVDNDSLRAALSRFRCIVAADSGADSVLKAGGKPDAVIGDMDSISRATREALDPHVLHEIMEQDSTDFDKCLRSIDAPLVVAMGFLGQRVDHELAAFTVLARRSDRPCILIGREDVVALCPPVLNLEMPRGTRVSLWPLANVTGRSTGLHWPIDGITFAPDAVAGTSNHVDGPLEIAMDAPSMLLILPVDFSDALSRAIMAGPRWVS</sequence>
<name>A0A1I5XX07_9RHOB</name>
<dbReference type="GO" id="GO:0006772">
    <property type="term" value="P:thiamine metabolic process"/>
    <property type="evidence" value="ECO:0007669"/>
    <property type="project" value="UniProtKB-UniRule"/>
</dbReference>
<dbReference type="STRING" id="93684.SAMN05421853_104193"/>
<dbReference type="GO" id="GO:0004788">
    <property type="term" value="F:thiamine diphosphokinase activity"/>
    <property type="evidence" value="ECO:0007669"/>
    <property type="project" value="UniProtKB-UniRule"/>
</dbReference>
<dbReference type="PANTHER" id="PTHR41299">
    <property type="entry name" value="THIAMINE PYROPHOSPHOKINASE"/>
    <property type="match status" value="1"/>
</dbReference>
<dbReference type="GO" id="GO:0005524">
    <property type="term" value="F:ATP binding"/>
    <property type="evidence" value="ECO:0007669"/>
    <property type="project" value="UniProtKB-KW"/>
</dbReference>
<organism evidence="7 8">
    <name type="scientific">Roseivivax halotolerans</name>
    <dbReference type="NCBI Taxonomy" id="93684"/>
    <lineage>
        <taxon>Bacteria</taxon>
        <taxon>Pseudomonadati</taxon>
        <taxon>Pseudomonadota</taxon>
        <taxon>Alphaproteobacteria</taxon>
        <taxon>Rhodobacterales</taxon>
        <taxon>Roseobacteraceae</taxon>
        <taxon>Roseivivax</taxon>
    </lineage>
</organism>
<dbReference type="InterPro" id="IPR053149">
    <property type="entry name" value="TPK"/>
</dbReference>
<dbReference type="PANTHER" id="PTHR41299:SF1">
    <property type="entry name" value="THIAMINE PYROPHOSPHOKINASE"/>
    <property type="match status" value="1"/>
</dbReference>
<dbReference type="NCBIfam" id="TIGR01378">
    <property type="entry name" value="thi_PPkinase"/>
    <property type="match status" value="1"/>
</dbReference>
<proteinExistence type="predicted"/>
<dbReference type="AlphaFoldDB" id="A0A1I5XX07"/>
<dbReference type="RefSeq" id="WP_093010349.1">
    <property type="nucleotide sequence ID" value="NZ_FOXV01000004.1"/>
</dbReference>
<dbReference type="Proteomes" id="UP000243106">
    <property type="component" value="Unassembled WGS sequence"/>
</dbReference>
<dbReference type="InterPro" id="IPR007371">
    <property type="entry name" value="TPK_catalytic"/>
</dbReference>
<reference evidence="8" key="1">
    <citation type="submission" date="2016-10" db="EMBL/GenBank/DDBJ databases">
        <authorList>
            <person name="Varghese N."/>
            <person name="Submissions S."/>
        </authorList>
    </citation>
    <scope>NUCLEOTIDE SEQUENCE [LARGE SCALE GENOMIC DNA]</scope>
    <source>
        <strain evidence="8">JCM 10271</strain>
    </source>
</reference>
<evidence type="ECO:0000256" key="2">
    <source>
        <dbReference type="ARBA" id="ARBA00022741"/>
    </source>
</evidence>
<keyword evidence="1" id="KW-0808">Transferase</keyword>
<evidence type="ECO:0000256" key="1">
    <source>
        <dbReference type="ARBA" id="ARBA00022679"/>
    </source>
</evidence>
<evidence type="ECO:0000313" key="8">
    <source>
        <dbReference type="Proteomes" id="UP000243106"/>
    </source>
</evidence>
<evidence type="ECO:0000256" key="3">
    <source>
        <dbReference type="ARBA" id="ARBA00022777"/>
    </source>
</evidence>
<evidence type="ECO:0000256" key="5">
    <source>
        <dbReference type="NCBIfam" id="TIGR01378"/>
    </source>
</evidence>
<dbReference type="InterPro" id="IPR036759">
    <property type="entry name" value="TPK_catalytic_sf"/>
</dbReference>
<keyword evidence="8" id="KW-1185">Reference proteome</keyword>
<dbReference type="GO" id="GO:0016301">
    <property type="term" value="F:kinase activity"/>
    <property type="evidence" value="ECO:0007669"/>
    <property type="project" value="UniProtKB-KW"/>
</dbReference>